<dbReference type="Proteomes" id="UP001165042">
    <property type="component" value="Unassembled WGS sequence"/>
</dbReference>
<protein>
    <submittedName>
        <fullName evidence="2">Uncharacterized protein</fullName>
    </submittedName>
</protein>
<name>A0A9W6V557_9PSEU</name>
<proteinExistence type="predicted"/>
<dbReference type="AlphaFoldDB" id="A0A9W6V557"/>
<comment type="caution">
    <text evidence="2">The sequence shown here is derived from an EMBL/GenBank/DDBJ whole genome shotgun (WGS) entry which is preliminary data.</text>
</comment>
<feature type="region of interest" description="Disordered" evidence="1">
    <location>
        <begin position="1"/>
        <end position="21"/>
    </location>
</feature>
<gene>
    <name evidence="2" type="ORF">Aglo03_07910</name>
</gene>
<evidence type="ECO:0000313" key="2">
    <source>
        <dbReference type="EMBL" id="GLW89975.1"/>
    </source>
</evidence>
<evidence type="ECO:0000256" key="1">
    <source>
        <dbReference type="SAM" id="MobiDB-lite"/>
    </source>
</evidence>
<evidence type="ECO:0000313" key="3">
    <source>
        <dbReference type="Proteomes" id="UP001165042"/>
    </source>
</evidence>
<organism evidence="2 3">
    <name type="scientific">Actinokineospora globicatena</name>
    <dbReference type="NCBI Taxonomy" id="103729"/>
    <lineage>
        <taxon>Bacteria</taxon>
        <taxon>Bacillati</taxon>
        <taxon>Actinomycetota</taxon>
        <taxon>Actinomycetes</taxon>
        <taxon>Pseudonocardiales</taxon>
        <taxon>Pseudonocardiaceae</taxon>
        <taxon>Actinokineospora</taxon>
    </lineage>
</organism>
<reference evidence="2" key="1">
    <citation type="submission" date="2023-02" db="EMBL/GenBank/DDBJ databases">
        <title>Actinokineospora globicatena NBRC 15670.</title>
        <authorList>
            <person name="Ichikawa N."/>
            <person name="Sato H."/>
            <person name="Tonouchi N."/>
        </authorList>
    </citation>
    <scope>NUCLEOTIDE SEQUENCE</scope>
    <source>
        <strain evidence="2">NBRC 15670</strain>
    </source>
</reference>
<keyword evidence="3" id="KW-1185">Reference proteome</keyword>
<sequence>MIVRASATTGSTAKGQLNTGDSSSAACTLTNGGSYSACGGSSSGWIHVTARGGGYVAERCVDWYA</sequence>
<dbReference type="EMBL" id="BSSD01000001">
    <property type="protein sequence ID" value="GLW89975.1"/>
    <property type="molecule type" value="Genomic_DNA"/>
</dbReference>
<accession>A0A9W6V557</accession>